<evidence type="ECO:0000256" key="5">
    <source>
        <dbReference type="ARBA" id="ARBA00022777"/>
    </source>
</evidence>
<evidence type="ECO:0000313" key="10">
    <source>
        <dbReference type="EMBL" id="AFD25872.1"/>
    </source>
</evidence>
<accession>H8GXE3</accession>
<dbReference type="OrthoDB" id="53662at2"/>
<dbReference type="Gene3D" id="3.30.450.40">
    <property type="match status" value="3"/>
</dbReference>
<keyword evidence="7" id="KW-0175">Coiled coil</keyword>
<evidence type="ECO:0000256" key="4">
    <source>
        <dbReference type="ARBA" id="ARBA00022679"/>
    </source>
</evidence>
<evidence type="ECO:0000256" key="2">
    <source>
        <dbReference type="ARBA" id="ARBA00012438"/>
    </source>
</evidence>
<feature type="domain" description="PAS" evidence="9">
    <location>
        <begin position="185"/>
        <end position="226"/>
    </location>
</feature>
<evidence type="ECO:0000256" key="7">
    <source>
        <dbReference type="SAM" id="Coils"/>
    </source>
</evidence>
<keyword evidence="11" id="KW-1185">Reference proteome</keyword>
<dbReference type="STRING" id="745776.DGo_CA1945"/>
<name>H8GXE3_DEIGI</name>
<dbReference type="eggNOG" id="COG4251">
    <property type="taxonomic scope" value="Bacteria"/>
</dbReference>
<evidence type="ECO:0000256" key="6">
    <source>
        <dbReference type="ARBA" id="ARBA00023136"/>
    </source>
</evidence>
<dbReference type="GO" id="GO:0007234">
    <property type="term" value="P:osmosensory signaling via phosphorelay pathway"/>
    <property type="evidence" value="ECO:0007669"/>
    <property type="project" value="TreeGrafter"/>
</dbReference>
<dbReference type="PROSITE" id="PS50109">
    <property type="entry name" value="HIS_KIN"/>
    <property type="match status" value="1"/>
</dbReference>
<dbReference type="InterPro" id="IPR029016">
    <property type="entry name" value="GAF-like_dom_sf"/>
</dbReference>
<evidence type="ECO:0000256" key="3">
    <source>
        <dbReference type="ARBA" id="ARBA00022553"/>
    </source>
</evidence>
<proteinExistence type="predicted"/>
<dbReference type="CDD" id="cd00130">
    <property type="entry name" value="PAS"/>
    <property type="match status" value="1"/>
</dbReference>
<dbReference type="GO" id="GO:0016020">
    <property type="term" value="C:membrane"/>
    <property type="evidence" value="ECO:0007669"/>
    <property type="project" value="UniProtKB-SubCell"/>
</dbReference>
<dbReference type="EMBL" id="CP002191">
    <property type="protein sequence ID" value="AFD25872.1"/>
    <property type="molecule type" value="Genomic_DNA"/>
</dbReference>
<dbReference type="InterPro" id="IPR005467">
    <property type="entry name" value="His_kinase_dom"/>
</dbReference>
<dbReference type="PRINTS" id="PR00344">
    <property type="entry name" value="BCTRLSENSOR"/>
</dbReference>
<dbReference type="Proteomes" id="UP000007575">
    <property type="component" value="Chromosome"/>
</dbReference>
<keyword evidence="6" id="KW-0472">Membrane</keyword>
<dbReference type="Pfam" id="PF13185">
    <property type="entry name" value="GAF_2"/>
    <property type="match status" value="2"/>
</dbReference>
<dbReference type="InterPro" id="IPR036890">
    <property type="entry name" value="HATPase_C_sf"/>
</dbReference>
<dbReference type="GO" id="GO:0030295">
    <property type="term" value="F:protein kinase activator activity"/>
    <property type="evidence" value="ECO:0007669"/>
    <property type="project" value="TreeGrafter"/>
</dbReference>
<feature type="coiled-coil region" evidence="7">
    <location>
        <begin position="653"/>
        <end position="687"/>
    </location>
</feature>
<dbReference type="KEGG" id="dgo:DGo_CA1945"/>
<dbReference type="GO" id="GO:0000156">
    <property type="term" value="F:phosphorelay response regulator activity"/>
    <property type="evidence" value="ECO:0007669"/>
    <property type="project" value="TreeGrafter"/>
</dbReference>
<dbReference type="SUPFAM" id="SSF55874">
    <property type="entry name" value="ATPase domain of HSP90 chaperone/DNA topoisomerase II/histidine kinase"/>
    <property type="match status" value="1"/>
</dbReference>
<evidence type="ECO:0000259" key="8">
    <source>
        <dbReference type="PROSITE" id="PS50109"/>
    </source>
</evidence>
<dbReference type="SUPFAM" id="SSF47384">
    <property type="entry name" value="Homodimeric domain of signal transducing histidine kinase"/>
    <property type="match status" value="1"/>
</dbReference>
<dbReference type="InterPro" id="IPR003018">
    <property type="entry name" value="GAF"/>
</dbReference>
<sequence length="909" mass="99265">MTARVSSTTELAEQLQHLTGQLAATHTQSEVLSAALAPAIGALNALSGALLLLDGQGQTLSIAAVQGDQGKTVWQDGPLTPATPAGDAVLSRRPLYYEHAGTLTQAYPELEEHTGGLAAVATAILPLLLGEEVLGVLILDFREPHTFTDDERRFLSTLAAQTSVALDRSRLIRRLGEEAARIQASTARFQHLVETSPTGMAVGSLDGQLTLVNDAYLHLLGYTRAEYDAGQIDWQALTPEEYREQDGRAFAAAFEQGVSTTYDKEMLTRSGTRLPVRLTLIRYDGRQVVGHIQDLRLYRAQQRQIEAEQWTVAQQSLALEAEQAAMQTSVQFMEAASRIDDLGALVQLALDTLQTLIPGANVAFTQRTPDRWQLLHASDNLAPDLSQLARTQGFSPDTPVFAELVRTGQPSFVDDWDARREGVAHSDHFTSVAHYPVEQGGEVVAALGIAVTSQRGWSPTQRAVIRAVGRSFTLLYERIAVARTLQAQNAELMARTQVMELLASVTSDLATHQGNYALVQQLQERVLTLLPPGHAAYWEPVGELWHMRAHVNDIGRPDLMAILRAGLPRGQTPTLDRPWASGEALYQDDYADGMDVAADLTRHVFAVASLPVGVGSARRGVINFTTFQPHRWSATEQSLLTTLAHGLSVALDREEAVRTLADKARILAQANQELEASNAELEAFTYSASHDLRTPVRHVQGFADLALRALDRDQPEKVRRNLDIVSGATERMTAMIDAMLALSRVGRQPLQVLPCDLAQVVAQAQQDVQLTFQEQEVEWDLGELPVVQADRTLLQQVMAHLLGNAVKFSLGQTPAHVRVWAEQRPAEVAVFVQDRGAGFNMAYADKLFGAFQRLHTQQEFAGTGIGLATVRRIVARHGGRVWARGEVGQGATFAFTLPAHPLAVPPSPE</sequence>
<feature type="domain" description="Histidine kinase" evidence="8">
    <location>
        <begin position="687"/>
        <end position="901"/>
    </location>
</feature>
<dbReference type="Gene3D" id="3.30.450.20">
    <property type="entry name" value="PAS domain"/>
    <property type="match status" value="1"/>
</dbReference>
<dbReference type="InterPro" id="IPR000014">
    <property type="entry name" value="PAS"/>
</dbReference>
<dbReference type="PROSITE" id="PS50112">
    <property type="entry name" value="PAS"/>
    <property type="match status" value="1"/>
</dbReference>
<dbReference type="InterPro" id="IPR003594">
    <property type="entry name" value="HATPase_dom"/>
</dbReference>
<dbReference type="SUPFAM" id="SSF55785">
    <property type="entry name" value="PYP-like sensor domain (PAS domain)"/>
    <property type="match status" value="1"/>
</dbReference>
<dbReference type="PANTHER" id="PTHR42878">
    <property type="entry name" value="TWO-COMPONENT HISTIDINE KINASE"/>
    <property type="match status" value="1"/>
</dbReference>
<dbReference type="SMART" id="SM00387">
    <property type="entry name" value="HATPase_c"/>
    <property type="match status" value="1"/>
</dbReference>
<dbReference type="NCBIfam" id="TIGR00229">
    <property type="entry name" value="sensory_box"/>
    <property type="match status" value="1"/>
</dbReference>
<evidence type="ECO:0000256" key="1">
    <source>
        <dbReference type="ARBA" id="ARBA00000085"/>
    </source>
</evidence>
<protein>
    <recommendedName>
        <fullName evidence="2">histidine kinase</fullName>
        <ecNumber evidence="2">2.7.13.3</ecNumber>
    </recommendedName>
</protein>
<dbReference type="EC" id="2.7.13.3" evidence="2"/>
<keyword evidence="5 10" id="KW-0418">Kinase</keyword>
<keyword evidence="3" id="KW-0597">Phosphoprotein</keyword>
<dbReference type="Pfam" id="PF00512">
    <property type="entry name" value="HisKA"/>
    <property type="match status" value="1"/>
</dbReference>
<dbReference type="HOGENOM" id="CLU_013920_0_0_0"/>
<dbReference type="InterPro" id="IPR003661">
    <property type="entry name" value="HisK_dim/P_dom"/>
</dbReference>
<comment type="catalytic activity">
    <reaction evidence="1">
        <text>ATP + protein L-histidine = ADP + protein N-phospho-L-histidine.</text>
        <dbReference type="EC" id="2.7.13.3"/>
    </reaction>
</comment>
<dbReference type="SUPFAM" id="SSF55781">
    <property type="entry name" value="GAF domain-like"/>
    <property type="match status" value="3"/>
</dbReference>
<dbReference type="CDD" id="cd00082">
    <property type="entry name" value="HisKA"/>
    <property type="match status" value="1"/>
</dbReference>
<dbReference type="GO" id="GO:0000155">
    <property type="term" value="F:phosphorelay sensor kinase activity"/>
    <property type="evidence" value="ECO:0007669"/>
    <property type="project" value="InterPro"/>
</dbReference>
<dbReference type="SMART" id="SM00091">
    <property type="entry name" value="PAS"/>
    <property type="match status" value="1"/>
</dbReference>
<dbReference type="FunFam" id="3.30.565.10:FF:000006">
    <property type="entry name" value="Sensor histidine kinase WalK"/>
    <property type="match status" value="1"/>
</dbReference>
<dbReference type="Gene3D" id="1.10.287.130">
    <property type="match status" value="1"/>
</dbReference>
<dbReference type="SMART" id="SM00065">
    <property type="entry name" value="GAF"/>
    <property type="match status" value="2"/>
</dbReference>
<dbReference type="InterPro" id="IPR036097">
    <property type="entry name" value="HisK_dim/P_sf"/>
</dbReference>
<keyword evidence="4" id="KW-0808">Transferase</keyword>
<organism evidence="10 11">
    <name type="scientific">Deinococcus gobiensis (strain DSM 21396 / JCM 16679 / CGMCC 1.7299 / I-0)</name>
    <dbReference type="NCBI Taxonomy" id="745776"/>
    <lineage>
        <taxon>Bacteria</taxon>
        <taxon>Thermotogati</taxon>
        <taxon>Deinococcota</taxon>
        <taxon>Deinococci</taxon>
        <taxon>Deinococcales</taxon>
        <taxon>Deinococcaceae</taxon>
        <taxon>Deinococcus</taxon>
    </lineage>
</organism>
<dbReference type="InterPro" id="IPR004358">
    <property type="entry name" value="Sig_transdc_His_kin-like_C"/>
</dbReference>
<dbReference type="PATRIC" id="fig|745776.4.peg.1999"/>
<gene>
    <name evidence="10" type="ordered locus">DGo_CA1945</name>
</gene>
<dbReference type="InterPro" id="IPR050351">
    <property type="entry name" value="BphY/WalK/GraS-like"/>
</dbReference>
<dbReference type="SMART" id="SM00388">
    <property type="entry name" value="HisKA"/>
    <property type="match status" value="1"/>
</dbReference>
<evidence type="ECO:0000313" key="11">
    <source>
        <dbReference type="Proteomes" id="UP000007575"/>
    </source>
</evidence>
<dbReference type="Pfam" id="PF02518">
    <property type="entry name" value="HATPase_c"/>
    <property type="match status" value="1"/>
</dbReference>
<dbReference type="RefSeq" id="WP_014685355.1">
    <property type="nucleotide sequence ID" value="NC_017790.1"/>
</dbReference>
<dbReference type="InterPro" id="IPR035965">
    <property type="entry name" value="PAS-like_dom_sf"/>
</dbReference>
<dbReference type="Gene3D" id="3.30.565.10">
    <property type="entry name" value="Histidine kinase-like ATPase, C-terminal domain"/>
    <property type="match status" value="1"/>
</dbReference>
<dbReference type="Pfam" id="PF13188">
    <property type="entry name" value="PAS_8"/>
    <property type="match status" value="1"/>
</dbReference>
<reference evidence="10 11" key="1">
    <citation type="journal article" date="2012" name="PLoS ONE">
        <title>Genome sequence and transcriptome analysis of the radioresistant bacterium Deinococcus gobiensis: insights into the extreme environmental adaptations.</title>
        <authorList>
            <person name="Yuan M."/>
            <person name="Chen M."/>
            <person name="Zhang W."/>
            <person name="Lu W."/>
            <person name="Wang J."/>
            <person name="Yang M."/>
            <person name="Zhao P."/>
            <person name="Tang R."/>
            <person name="Li X."/>
            <person name="Hao Y."/>
            <person name="Zhou Z."/>
            <person name="Zhan Y."/>
            <person name="Yu H."/>
            <person name="Teng C."/>
            <person name="Yan Y."/>
            <person name="Ping S."/>
            <person name="Wang Y."/>
            <person name="Lin M."/>
        </authorList>
    </citation>
    <scope>NUCLEOTIDE SEQUENCE [LARGE SCALE GENOMIC DNA]</scope>
    <source>
        <strain evidence="10 11">I-0</strain>
    </source>
</reference>
<evidence type="ECO:0000259" key="9">
    <source>
        <dbReference type="PROSITE" id="PS50112"/>
    </source>
</evidence>
<dbReference type="AlphaFoldDB" id="H8GXE3"/>
<dbReference type="PANTHER" id="PTHR42878:SF15">
    <property type="entry name" value="BACTERIOPHYTOCHROME"/>
    <property type="match status" value="1"/>
</dbReference>